<dbReference type="Gene3D" id="6.10.340.10">
    <property type="match status" value="1"/>
</dbReference>
<evidence type="ECO:0000256" key="9">
    <source>
        <dbReference type="PROSITE-ProRule" id="PRU00284"/>
    </source>
</evidence>
<dbReference type="PANTHER" id="PTHR32089:SF112">
    <property type="entry name" value="LYSOZYME-LIKE PROTEIN-RELATED"/>
    <property type="match status" value="1"/>
</dbReference>
<dbReference type="GO" id="GO:0007165">
    <property type="term" value="P:signal transduction"/>
    <property type="evidence" value="ECO:0007669"/>
    <property type="project" value="UniProtKB-KW"/>
</dbReference>
<dbReference type="SUPFAM" id="SSF58104">
    <property type="entry name" value="Methyl-accepting chemotaxis protein (MCP) signaling domain"/>
    <property type="match status" value="1"/>
</dbReference>
<organism evidence="13 14">
    <name type="scientific">Petrocella atlantisensis</name>
    <dbReference type="NCBI Taxonomy" id="2173034"/>
    <lineage>
        <taxon>Bacteria</taxon>
        <taxon>Bacillati</taxon>
        <taxon>Bacillota</taxon>
        <taxon>Clostridia</taxon>
        <taxon>Lachnospirales</taxon>
        <taxon>Vallitaleaceae</taxon>
        <taxon>Petrocella</taxon>
    </lineage>
</organism>
<evidence type="ECO:0000256" key="8">
    <source>
        <dbReference type="ARBA" id="ARBA00029447"/>
    </source>
</evidence>
<comment type="subcellular location">
    <subcellularLocation>
        <location evidence="1">Cell membrane</location>
        <topology evidence="1">Multi-pass membrane protein</topology>
    </subcellularLocation>
</comment>
<dbReference type="CDD" id="cd12912">
    <property type="entry name" value="PDC2_MCP_like"/>
    <property type="match status" value="1"/>
</dbReference>
<evidence type="ECO:0000256" key="3">
    <source>
        <dbReference type="ARBA" id="ARBA00022500"/>
    </source>
</evidence>
<keyword evidence="3" id="KW-0145">Chemotaxis</keyword>
<dbReference type="PROSITE" id="PS50111">
    <property type="entry name" value="CHEMOTAXIS_TRANSDUC_2"/>
    <property type="match status" value="1"/>
</dbReference>
<keyword evidence="2" id="KW-1003">Cell membrane</keyword>
<dbReference type="GO" id="GO:0006935">
    <property type="term" value="P:chemotaxis"/>
    <property type="evidence" value="ECO:0007669"/>
    <property type="project" value="UniProtKB-KW"/>
</dbReference>
<dbReference type="GO" id="GO:0005886">
    <property type="term" value="C:plasma membrane"/>
    <property type="evidence" value="ECO:0007669"/>
    <property type="project" value="UniProtKB-SubCell"/>
</dbReference>
<sequence length="672" mass="72663">MKINLSKRIAIFVGSLVIIISMVLGVTAMSFSSSIVIETAEESMLEYSTEVAEHISSLIDTRLAILNELSLKESINTMQWEIQKVVLIKDIKRLGYQDMGVVLTDGTARFVLSGETVQLDDREYVQKALKGEANVSDVLISKITGEPIFIDAAPIRVDGEVIGILIGTRDGTSLSELTDQLGFGENGYAFIVGADSTMYAHPNREYVLEQRSAFKDIETDGELKAFGLALNELGIGNPGLANYELSGTRRITAMAPIPHTNWILGIGNYEEDFLSRTVELRNIIVIISGIVIIIGIASALIIGSFISKPIKYLSGYVDRLARYDLTNEGDQSIKKHAKRSDEIGVIAVSLTVMRDNFIELVKEILDTSGQVAATSEELTSTSQQVAVAADEVARAVEEMAVGATDQAKETEHGATSVNQLSGLIAQDLHFIKELNSAANQVNVLKEEGMEVLFDLVNKTKASGKATSDIHEVILETSQSALKIENASQMIKNIASQTNLLALNAAIEAARAGEAGRGFAVVADEIRKLAEQSNSFTDEIVSIIQELSGKTEQSVVTIKEVESIISSQAKSVDSTNEKFEGISLAIEGMRTVMEGLNNASHEMAIKKDDIVSIIESLSAISEENAASTEQTSASVEEQTAAIQEIAEASEELALLAESMQKVVSKFELDRGIY</sequence>
<evidence type="ECO:0000259" key="12">
    <source>
        <dbReference type="PROSITE" id="PS50885"/>
    </source>
</evidence>
<dbReference type="InterPro" id="IPR003660">
    <property type="entry name" value="HAMP_dom"/>
</dbReference>
<dbReference type="Gene3D" id="3.30.450.20">
    <property type="entry name" value="PAS domain"/>
    <property type="match status" value="2"/>
</dbReference>
<evidence type="ECO:0000259" key="11">
    <source>
        <dbReference type="PROSITE" id="PS50111"/>
    </source>
</evidence>
<evidence type="ECO:0000256" key="1">
    <source>
        <dbReference type="ARBA" id="ARBA00004651"/>
    </source>
</evidence>
<evidence type="ECO:0000256" key="5">
    <source>
        <dbReference type="ARBA" id="ARBA00022989"/>
    </source>
</evidence>
<feature type="domain" description="Methyl-accepting transducer" evidence="11">
    <location>
        <begin position="381"/>
        <end position="638"/>
    </location>
</feature>
<dbReference type="OrthoDB" id="9814363at2"/>
<dbReference type="KEGG" id="cbar:PATL70BA_2483"/>
<feature type="transmembrane region" description="Helical" evidence="10">
    <location>
        <begin position="283"/>
        <end position="306"/>
    </location>
</feature>
<dbReference type="Pfam" id="PF02743">
    <property type="entry name" value="dCache_1"/>
    <property type="match status" value="1"/>
</dbReference>
<keyword evidence="6 10" id="KW-0472">Membrane</keyword>
<name>A0A3P7S8W2_9FIRM</name>
<accession>A0A3P7S8W2</accession>
<keyword evidence="7 9" id="KW-0807">Transducer</keyword>
<evidence type="ECO:0008006" key="15">
    <source>
        <dbReference type="Google" id="ProtNLM"/>
    </source>
</evidence>
<evidence type="ECO:0000313" key="14">
    <source>
        <dbReference type="Proteomes" id="UP000279029"/>
    </source>
</evidence>
<dbReference type="AlphaFoldDB" id="A0A3P7S8W2"/>
<dbReference type="CDD" id="cd06225">
    <property type="entry name" value="HAMP"/>
    <property type="match status" value="1"/>
</dbReference>
<dbReference type="InterPro" id="IPR033479">
    <property type="entry name" value="dCache_1"/>
</dbReference>
<dbReference type="Gene3D" id="1.10.287.950">
    <property type="entry name" value="Methyl-accepting chemotaxis protein"/>
    <property type="match status" value="1"/>
</dbReference>
<evidence type="ECO:0000256" key="4">
    <source>
        <dbReference type="ARBA" id="ARBA00022692"/>
    </source>
</evidence>
<keyword evidence="14" id="KW-1185">Reference proteome</keyword>
<protein>
    <recommendedName>
        <fullName evidence="15">Methyl-accepting chemotaxis protein</fullName>
    </recommendedName>
</protein>
<proteinExistence type="inferred from homology"/>
<evidence type="ECO:0000256" key="7">
    <source>
        <dbReference type="ARBA" id="ARBA00023224"/>
    </source>
</evidence>
<dbReference type="PANTHER" id="PTHR32089">
    <property type="entry name" value="METHYL-ACCEPTING CHEMOTAXIS PROTEIN MCPB"/>
    <property type="match status" value="1"/>
</dbReference>
<evidence type="ECO:0000256" key="10">
    <source>
        <dbReference type="SAM" id="Phobius"/>
    </source>
</evidence>
<dbReference type="Pfam" id="PF00672">
    <property type="entry name" value="HAMP"/>
    <property type="match status" value="1"/>
</dbReference>
<keyword evidence="5 10" id="KW-1133">Transmembrane helix</keyword>
<dbReference type="Pfam" id="PF00015">
    <property type="entry name" value="MCPsignal"/>
    <property type="match status" value="1"/>
</dbReference>
<comment type="similarity">
    <text evidence="8">Belongs to the methyl-accepting chemotaxis (MCP) protein family.</text>
</comment>
<dbReference type="InterPro" id="IPR004089">
    <property type="entry name" value="MCPsignal_dom"/>
</dbReference>
<gene>
    <name evidence="13" type="ORF">PATL70BA_2483</name>
</gene>
<dbReference type="PROSITE" id="PS50885">
    <property type="entry name" value="HAMP"/>
    <property type="match status" value="1"/>
</dbReference>
<keyword evidence="4 10" id="KW-0812">Transmembrane</keyword>
<dbReference type="RefSeq" id="WP_125137516.1">
    <property type="nucleotide sequence ID" value="NZ_LR130778.1"/>
</dbReference>
<evidence type="ECO:0000313" key="13">
    <source>
        <dbReference type="EMBL" id="VDN48379.1"/>
    </source>
</evidence>
<feature type="domain" description="HAMP" evidence="12">
    <location>
        <begin position="304"/>
        <end position="362"/>
    </location>
</feature>
<reference evidence="13 14" key="1">
    <citation type="submission" date="2018-09" db="EMBL/GenBank/DDBJ databases">
        <authorList>
            <person name="Postec A."/>
        </authorList>
    </citation>
    <scope>NUCLEOTIDE SEQUENCE [LARGE SCALE GENOMIC DNA]</scope>
    <source>
        <strain evidence="13">70B-A</strain>
    </source>
</reference>
<dbReference type="Proteomes" id="UP000279029">
    <property type="component" value="Chromosome"/>
</dbReference>
<evidence type="ECO:0000256" key="6">
    <source>
        <dbReference type="ARBA" id="ARBA00023136"/>
    </source>
</evidence>
<dbReference type="EMBL" id="LR130778">
    <property type="protein sequence ID" value="VDN48379.1"/>
    <property type="molecule type" value="Genomic_DNA"/>
</dbReference>
<evidence type="ECO:0000256" key="2">
    <source>
        <dbReference type="ARBA" id="ARBA00022475"/>
    </source>
</evidence>
<dbReference type="SMART" id="SM00283">
    <property type="entry name" value="MA"/>
    <property type="match status" value="1"/>
</dbReference>